<dbReference type="Gene3D" id="3.30.2020.30">
    <property type="match status" value="1"/>
</dbReference>
<dbReference type="Pfam" id="PF06155">
    <property type="entry name" value="GBBH-like_N"/>
    <property type="match status" value="1"/>
</dbReference>
<keyword evidence="8" id="KW-0223">Dioxygenase</keyword>
<evidence type="ECO:0000256" key="8">
    <source>
        <dbReference type="ARBA" id="ARBA00022964"/>
    </source>
</evidence>
<comment type="cofactor">
    <cofactor evidence="2">
        <name>L-ascorbate</name>
        <dbReference type="ChEBI" id="CHEBI:38290"/>
    </cofactor>
</comment>
<evidence type="ECO:0000256" key="1">
    <source>
        <dbReference type="ARBA" id="ARBA00001954"/>
    </source>
</evidence>
<evidence type="ECO:0000256" key="14">
    <source>
        <dbReference type="ARBA" id="ARBA00046008"/>
    </source>
</evidence>
<evidence type="ECO:0000256" key="10">
    <source>
        <dbReference type="ARBA" id="ARBA00023004"/>
    </source>
</evidence>
<evidence type="ECO:0000256" key="13">
    <source>
        <dbReference type="ARBA" id="ARBA00032283"/>
    </source>
</evidence>
<evidence type="ECO:0000256" key="12">
    <source>
        <dbReference type="ARBA" id="ARBA00031778"/>
    </source>
</evidence>
<keyword evidence="19" id="KW-1185">Reference proteome</keyword>
<dbReference type="SUPFAM" id="SSF51197">
    <property type="entry name" value="Clavaminate synthase-like"/>
    <property type="match status" value="1"/>
</dbReference>
<evidence type="ECO:0000259" key="17">
    <source>
        <dbReference type="Pfam" id="PF06155"/>
    </source>
</evidence>
<keyword evidence="10" id="KW-0408">Iron</keyword>
<comment type="function">
    <text evidence="14">Converts trimethyllysine (TML) into hydroxytrimethyllysine (HTML).</text>
</comment>
<keyword evidence="7" id="KW-0124">Carnitine biosynthesis</keyword>
<protein>
    <recommendedName>
        <fullName evidence="5">trimethyllysine dioxygenase</fullName>
        <ecNumber evidence="5">1.14.11.8</ecNumber>
    </recommendedName>
    <alternativeName>
        <fullName evidence="12">Epsilon-trimethyllysine 2-oxoglutarate dioxygenase</fullName>
    </alternativeName>
    <alternativeName>
        <fullName evidence="11">TML hydroxylase</fullName>
    </alternativeName>
    <alternativeName>
        <fullName evidence="13">TML-alpha-ketoglutarate dioxygenase</fullName>
    </alternativeName>
</protein>
<dbReference type="EC" id="1.14.11.8" evidence="5"/>
<evidence type="ECO:0000256" key="2">
    <source>
        <dbReference type="ARBA" id="ARBA00001961"/>
    </source>
</evidence>
<comment type="catalytic activity">
    <reaction evidence="15">
        <text>N(6),N(6),N(6)-trimethyl-L-lysine + 2-oxoglutarate + O2 = (3S)-3-hydroxy-N(6),N(6),N(6)-trimethyl-L-lysine + succinate + CO2</text>
        <dbReference type="Rhea" id="RHEA:14181"/>
        <dbReference type="ChEBI" id="CHEBI:15379"/>
        <dbReference type="ChEBI" id="CHEBI:16526"/>
        <dbReference type="ChEBI" id="CHEBI:16810"/>
        <dbReference type="ChEBI" id="CHEBI:30031"/>
        <dbReference type="ChEBI" id="CHEBI:58100"/>
        <dbReference type="ChEBI" id="CHEBI:141499"/>
        <dbReference type="EC" id="1.14.11.8"/>
    </reaction>
</comment>
<accession>A0A1G4JLR4</accession>
<evidence type="ECO:0000256" key="15">
    <source>
        <dbReference type="ARBA" id="ARBA00049334"/>
    </source>
</evidence>
<comment type="cofactor">
    <cofactor evidence="1">
        <name>Fe(2+)</name>
        <dbReference type="ChEBI" id="CHEBI:29033"/>
    </cofactor>
</comment>
<keyword evidence="6" id="KW-0479">Metal-binding</keyword>
<dbReference type="Pfam" id="PF02668">
    <property type="entry name" value="TauD"/>
    <property type="match status" value="1"/>
</dbReference>
<dbReference type="PANTHER" id="PTHR10696">
    <property type="entry name" value="GAMMA-BUTYROBETAINE HYDROXYLASE-RELATED"/>
    <property type="match status" value="1"/>
</dbReference>
<evidence type="ECO:0000256" key="6">
    <source>
        <dbReference type="ARBA" id="ARBA00022723"/>
    </source>
</evidence>
<dbReference type="Gene3D" id="3.60.130.10">
    <property type="entry name" value="Clavaminate synthase-like"/>
    <property type="match status" value="1"/>
</dbReference>
<dbReference type="InterPro" id="IPR042098">
    <property type="entry name" value="TauD-like_sf"/>
</dbReference>
<dbReference type="UniPathway" id="UPA00118"/>
<dbReference type="AlphaFoldDB" id="A0A1G4JLR4"/>
<dbReference type="STRING" id="1230905.A0A1G4JLR4"/>
<evidence type="ECO:0000256" key="7">
    <source>
        <dbReference type="ARBA" id="ARBA00022873"/>
    </source>
</evidence>
<keyword evidence="9" id="KW-0560">Oxidoreductase</keyword>
<dbReference type="Proteomes" id="UP000191024">
    <property type="component" value="Chromosome E"/>
</dbReference>
<dbReference type="InterPro" id="IPR038492">
    <property type="entry name" value="GBBH-like_N_sf"/>
</dbReference>
<dbReference type="OrthoDB" id="408743at2759"/>
<comment type="similarity">
    <text evidence="4">Belongs to the gamma-BBH/TMLD family.</text>
</comment>
<name>A0A1G4JLR4_9SACH</name>
<dbReference type="InterPro" id="IPR012776">
    <property type="entry name" value="Trimethyllysine_dOase"/>
</dbReference>
<dbReference type="PANTHER" id="PTHR10696:SF51">
    <property type="entry name" value="TRIMETHYLLYSINE DIOXYGENASE, MITOCHONDRIAL"/>
    <property type="match status" value="1"/>
</dbReference>
<dbReference type="InterPro" id="IPR003819">
    <property type="entry name" value="TauD/TfdA-like"/>
</dbReference>
<organism evidence="18 19">
    <name type="scientific">Lachancea mirantina</name>
    <dbReference type="NCBI Taxonomy" id="1230905"/>
    <lineage>
        <taxon>Eukaryota</taxon>
        <taxon>Fungi</taxon>
        <taxon>Dikarya</taxon>
        <taxon>Ascomycota</taxon>
        <taxon>Saccharomycotina</taxon>
        <taxon>Saccharomycetes</taxon>
        <taxon>Saccharomycetales</taxon>
        <taxon>Saccharomycetaceae</taxon>
        <taxon>Lachancea</taxon>
    </lineage>
</organism>
<dbReference type="NCBIfam" id="TIGR02410">
    <property type="entry name" value="carnitine_TMLD"/>
    <property type="match status" value="1"/>
</dbReference>
<feature type="domain" description="TauD/TfdA-like" evidence="16">
    <location>
        <begin position="153"/>
        <end position="387"/>
    </location>
</feature>
<dbReference type="EMBL" id="LT598465">
    <property type="protein sequence ID" value="SCU91523.1"/>
    <property type="molecule type" value="Genomic_DNA"/>
</dbReference>
<evidence type="ECO:0000256" key="9">
    <source>
        <dbReference type="ARBA" id="ARBA00023002"/>
    </source>
</evidence>
<reference evidence="18 19" key="1">
    <citation type="submission" date="2016-03" db="EMBL/GenBank/DDBJ databases">
        <authorList>
            <person name="Devillers H."/>
        </authorList>
    </citation>
    <scope>NUCLEOTIDE SEQUENCE [LARGE SCALE GENOMIC DNA]</scope>
    <source>
        <strain evidence="18">CBS 11717</strain>
    </source>
</reference>
<dbReference type="GO" id="GO:0050353">
    <property type="term" value="F:trimethyllysine dioxygenase activity"/>
    <property type="evidence" value="ECO:0007669"/>
    <property type="project" value="UniProtKB-EC"/>
</dbReference>
<evidence type="ECO:0000256" key="3">
    <source>
        <dbReference type="ARBA" id="ARBA00005022"/>
    </source>
</evidence>
<evidence type="ECO:0000256" key="5">
    <source>
        <dbReference type="ARBA" id="ARBA00012267"/>
    </source>
</evidence>
<evidence type="ECO:0000259" key="16">
    <source>
        <dbReference type="Pfam" id="PF02668"/>
    </source>
</evidence>
<gene>
    <name evidence="18" type="ORF">LAMI_0E06238G</name>
</gene>
<dbReference type="CDD" id="cd00250">
    <property type="entry name" value="CAS_like"/>
    <property type="match status" value="1"/>
</dbReference>
<evidence type="ECO:0000256" key="11">
    <source>
        <dbReference type="ARBA" id="ARBA00030363"/>
    </source>
</evidence>
<feature type="domain" description="Gamma-butyrobetaine hydroxylase-like N-terminal" evidence="17">
    <location>
        <begin position="15"/>
        <end position="106"/>
    </location>
</feature>
<sequence length="408" mass="47106">MRIESVKRGTSVFENAVKVEFEDLGSSTYDWIYLRDNCPCSECQHVQTKQRVFDIFNTLSNKPGKDLETSLKRVEQYLADSDFQIMNSKLVCNWSDSHISEFDEKWLLQHSYEPKLTSKSRKIIPNIRTWGSHEFWQLNSDGTGVNSYDRLTHELPQIFEQIHVNGFAFIQNVPVTLESTERVSAAISIIRPTHYDPCVWDFTSDLAKNDTAYTSLAIDMHVDGTYWNEPPGYQLFHLLEHTNGEGGDTRIVDVAKILEILVIKAAADRSWQKTLQVLSEQPLVFHQSGDSNQEFEQDSFPTLTLAKDGSLVQCRWNTSDRAAFIEPLPRFTVADIYQALFRFNALINNPDNYVQFKMEPGKIFVFDNWRVLHARTAFTGYRRLCGSYLTRDDFMARFKSCYPNSHDA</sequence>
<dbReference type="InterPro" id="IPR010376">
    <property type="entry name" value="GBBH-like_N"/>
</dbReference>
<evidence type="ECO:0000313" key="19">
    <source>
        <dbReference type="Proteomes" id="UP000191024"/>
    </source>
</evidence>
<dbReference type="InterPro" id="IPR050411">
    <property type="entry name" value="AlphaKG_dependent_hydroxylases"/>
</dbReference>
<evidence type="ECO:0000313" key="18">
    <source>
        <dbReference type="EMBL" id="SCU91523.1"/>
    </source>
</evidence>
<proteinExistence type="inferred from homology"/>
<dbReference type="GO" id="GO:0045329">
    <property type="term" value="P:carnitine biosynthetic process"/>
    <property type="evidence" value="ECO:0007669"/>
    <property type="project" value="UniProtKB-UniPathway"/>
</dbReference>
<evidence type="ECO:0000256" key="4">
    <source>
        <dbReference type="ARBA" id="ARBA00008654"/>
    </source>
</evidence>
<dbReference type="GO" id="GO:0005506">
    <property type="term" value="F:iron ion binding"/>
    <property type="evidence" value="ECO:0007669"/>
    <property type="project" value="InterPro"/>
</dbReference>
<comment type="pathway">
    <text evidence="3">Amine and polyamine biosynthesis; carnitine biosynthesis.</text>
</comment>
<dbReference type="GO" id="GO:0005739">
    <property type="term" value="C:mitochondrion"/>
    <property type="evidence" value="ECO:0007669"/>
    <property type="project" value="TreeGrafter"/>
</dbReference>